<evidence type="ECO:0000313" key="1">
    <source>
        <dbReference type="EMBL" id="BCN29975.1"/>
    </source>
</evidence>
<evidence type="ECO:0000313" key="2">
    <source>
        <dbReference type="Proteomes" id="UP000595897"/>
    </source>
</evidence>
<dbReference type="RefSeq" id="WP_271715229.1">
    <property type="nucleotide sequence ID" value="NZ_AP024169.1"/>
</dbReference>
<accession>A0A7R7EJR5</accession>
<keyword evidence="2" id="KW-1185">Reference proteome</keyword>
<gene>
    <name evidence="1" type="ORF">bsdtb5_12700</name>
</gene>
<organism evidence="1 2">
    <name type="scientific">Anaeromicropila herbilytica</name>
    <dbReference type="NCBI Taxonomy" id="2785025"/>
    <lineage>
        <taxon>Bacteria</taxon>
        <taxon>Bacillati</taxon>
        <taxon>Bacillota</taxon>
        <taxon>Clostridia</taxon>
        <taxon>Lachnospirales</taxon>
        <taxon>Lachnospiraceae</taxon>
        <taxon>Anaeromicropila</taxon>
    </lineage>
</organism>
<dbReference type="EMBL" id="AP024169">
    <property type="protein sequence ID" value="BCN29975.1"/>
    <property type="molecule type" value="Genomic_DNA"/>
</dbReference>
<protein>
    <submittedName>
        <fullName evidence="1">Uncharacterized protein</fullName>
    </submittedName>
</protein>
<name>A0A7R7EJR5_9FIRM</name>
<proteinExistence type="predicted"/>
<reference evidence="1 2" key="1">
    <citation type="submission" date="2020-11" db="EMBL/GenBank/DDBJ databases">
        <title>Draft genome sequencing of a Lachnospiraceae strain isolated from anoxic soil subjected to BSD treatment.</title>
        <authorList>
            <person name="Uek A."/>
            <person name="Tonouchi A."/>
        </authorList>
    </citation>
    <scope>NUCLEOTIDE SEQUENCE [LARGE SCALE GENOMIC DNA]</scope>
    <source>
        <strain evidence="1 2">TB5</strain>
    </source>
</reference>
<dbReference type="KEGG" id="ahb:bsdtb5_12700"/>
<dbReference type="AlphaFoldDB" id="A0A7R7EJR5"/>
<sequence length="211" mass="25058">MPYIKLIQIKDGFHNRYELVEEDRIIATSSVPAKIGTRDIFYLVDGTLKYHLMHHLAEELGNVTRTTSKRKLMQFDIYNEHSDKVGMINSRRTKGIWKCYKYDEINFYNKNYIGYKVGMGAEGHKYPIYENDKQIALVEKDNLVLNRKDVYHIYTLEEELIELVALYCLRLDTIEFSQRDIAINSKEKSLSYTWNKEVKCKYDPDFKNRCI</sequence>
<dbReference type="Proteomes" id="UP000595897">
    <property type="component" value="Chromosome"/>
</dbReference>